<organism evidence="2 3">
    <name type="scientific">Mycena alexandri</name>
    <dbReference type="NCBI Taxonomy" id="1745969"/>
    <lineage>
        <taxon>Eukaryota</taxon>
        <taxon>Fungi</taxon>
        <taxon>Dikarya</taxon>
        <taxon>Basidiomycota</taxon>
        <taxon>Agaricomycotina</taxon>
        <taxon>Agaricomycetes</taxon>
        <taxon>Agaricomycetidae</taxon>
        <taxon>Agaricales</taxon>
        <taxon>Marasmiineae</taxon>
        <taxon>Mycenaceae</taxon>
        <taxon>Mycena</taxon>
    </lineage>
</organism>
<keyword evidence="1" id="KW-0472">Membrane</keyword>
<keyword evidence="3" id="KW-1185">Reference proteome</keyword>
<gene>
    <name evidence="2" type="ORF">C8F04DRAFT_1401626</name>
</gene>
<keyword evidence="1" id="KW-1133">Transmembrane helix</keyword>
<proteinExistence type="predicted"/>
<dbReference type="AlphaFoldDB" id="A0AAD6SBE1"/>
<evidence type="ECO:0000256" key="1">
    <source>
        <dbReference type="SAM" id="Phobius"/>
    </source>
</evidence>
<dbReference type="Proteomes" id="UP001218188">
    <property type="component" value="Unassembled WGS sequence"/>
</dbReference>
<feature type="transmembrane region" description="Helical" evidence="1">
    <location>
        <begin position="38"/>
        <end position="62"/>
    </location>
</feature>
<keyword evidence="1" id="KW-0812">Transmembrane</keyword>
<comment type="caution">
    <text evidence="2">The sequence shown here is derived from an EMBL/GenBank/DDBJ whole genome shotgun (WGS) entry which is preliminary data.</text>
</comment>
<evidence type="ECO:0000313" key="2">
    <source>
        <dbReference type="EMBL" id="KAJ7023576.1"/>
    </source>
</evidence>
<protein>
    <submittedName>
        <fullName evidence="2">Uncharacterized protein</fullName>
    </submittedName>
</protein>
<evidence type="ECO:0000313" key="3">
    <source>
        <dbReference type="Proteomes" id="UP001218188"/>
    </source>
</evidence>
<name>A0AAD6SBE1_9AGAR</name>
<accession>A0AAD6SBE1</accession>
<dbReference type="EMBL" id="JARJCM010000186">
    <property type="protein sequence ID" value="KAJ7023576.1"/>
    <property type="molecule type" value="Genomic_DNA"/>
</dbReference>
<reference evidence="2" key="1">
    <citation type="submission" date="2023-03" db="EMBL/GenBank/DDBJ databases">
        <title>Massive genome expansion in bonnet fungi (Mycena s.s.) driven by repeated elements and novel gene families across ecological guilds.</title>
        <authorList>
            <consortium name="Lawrence Berkeley National Laboratory"/>
            <person name="Harder C.B."/>
            <person name="Miyauchi S."/>
            <person name="Viragh M."/>
            <person name="Kuo A."/>
            <person name="Thoen E."/>
            <person name="Andreopoulos B."/>
            <person name="Lu D."/>
            <person name="Skrede I."/>
            <person name="Drula E."/>
            <person name="Henrissat B."/>
            <person name="Morin E."/>
            <person name="Kohler A."/>
            <person name="Barry K."/>
            <person name="LaButti K."/>
            <person name="Morin E."/>
            <person name="Salamov A."/>
            <person name="Lipzen A."/>
            <person name="Mereny Z."/>
            <person name="Hegedus B."/>
            <person name="Baldrian P."/>
            <person name="Stursova M."/>
            <person name="Weitz H."/>
            <person name="Taylor A."/>
            <person name="Grigoriev I.V."/>
            <person name="Nagy L.G."/>
            <person name="Martin F."/>
            <person name="Kauserud H."/>
        </authorList>
    </citation>
    <scope>NUCLEOTIDE SEQUENCE</scope>
    <source>
        <strain evidence="2">CBHHK200</strain>
    </source>
</reference>
<sequence>MTSTSHSNLKVDSSLSSLSSFALLRARRSLFTSISCHFTLTSTIMVAFNFFVAALVAISVTARPISLGDLEKEAAASVAAGNVGTDSDAGAFGIGGGQNQEAAFENQQSEFAAAATAAAAAEAAAGVDITASIAAASSSAAAVAATATVNPLDPIPVNNHGLTPEQLGALSGLRAKLQIDTQFNDTGAIASDNDAIEAAISVNDGSGF</sequence>